<dbReference type="Proteomes" id="UP001140234">
    <property type="component" value="Unassembled WGS sequence"/>
</dbReference>
<evidence type="ECO:0000313" key="1">
    <source>
        <dbReference type="EMBL" id="KAJ2766486.1"/>
    </source>
</evidence>
<evidence type="ECO:0000313" key="2">
    <source>
        <dbReference type="Proteomes" id="UP001140234"/>
    </source>
</evidence>
<reference evidence="1" key="1">
    <citation type="submission" date="2022-07" db="EMBL/GenBank/DDBJ databases">
        <title>Phylogenomic reconstructions and comparative analyses of Kickxellomycotina fungi.</title>
        <authorList>
            <person name="Reynolds N.K."/>
            <person name="Stajich J.E."/>
            <person name="Barry K."/>
            <person name="Grigoriev I.V."/>
            <person name="Crous P."/>
            <person name="Smith M.E."/>
        </authorList>
    </citation>
    <scope>NUCLEOTIDE SEQUENCE</scope>
    <source>
        <strain evidence="1">CBS 109366</strain>
    </source>
</reference>
<protein>
    <submittedName>
        <fullName evidence="1">Uncharacterized protein</fullName>
    </submittedName>
</protein>
<gene>
    <name evidence="1" type="ORF">IWQ57_004340</name>
</gene>
<dbReference type="EMBL" id="JANBUJ010001681">
    <property type="protein sequence ID" value="KAJ2766486.1"/>
    <property type="molecule type" value="Genomic_DNA"/>
</dbReference>
<organism evidence="1 2">
    <name type="scientific">Coemansia nantahalensis</name>
    <dbReference type="NCBI Taxonomy" id="2789366"/>
    <lineage>
        <taxon>Eukaryota</taxon>
        <taxon>Fungi</taxon>
        <taxon>Fungi incertae sedis</taxon>
        <taxon>Zoopagomycota</taxon>
        <taxon>Kickxellomycotina</taxon>
        <taxon>Kickxellomycetes</taxon>
        <taxon>Kickxellales</taxon>
        <taxon>Kickxellaceae</taxon>
        <taxon>Coemansia</taxon>
    </lineage>
</organism>
<comment type="caution">
    <text evidence="1">The sequence shown here is derived from an EMBL/GenBank/DDBJ whole genome shotgun (WGS) entry which is preliminary data.</text>
</comment>
<keyword evidence="2" id="KW-1185">Reference proteome</keyword>
<name>A0ACC1JT17_9FUNG</name>
<sequence>MDMFVYILTVSSLPQILQDDMGTSESANGVVTAMFGVGSAVGSVVAGILSDRVGNRRTMQAAGSLLYTAAGLVFFFSRHYYQVLVFRLLNGIASGVACTLMFAALGDVYPASLLGLKVAVVALCNNIAYTIGPVCGQRLFDIGGVRGPATAMIALSIAKLLLFSTAAVDSLSIRESVHSQVPAAAHADSAECIVSTPHLWVASAPLTSDSGSTVARAVSAPSRHEDKERRLVETLGVDASSTDDDVSVLRLLTRLPVIASTVVIVAIIGVQCMLEGIVPLHLRDKLKYTDSNGVTFVIIGVAFTVASPVVGWAADALVERWGEHARYYLMLAGSVAAMPALVLLALAPSYGVMMIGYVMFAIFDMCAFIPAQSAYGDVINRTTSNAMARGYGLATFAWAAAAMCLPPIGTALYERSGFVAPAIGVSLAACSVSAVACLLVIISGYRSRRRRADQLRRCTGSAEPEHPSAS</sequence>
<accession>A0ACC1JT17</accession>
<proteinExistence type="predicted"/>